<evidence type="ECO:0000313" key="8">
    <source>
        <dbReference type="Proteomes" id="UP000199544"/>
    </source>
</evidence>
<feature type="domain" description="Amidohydrolase-related" evidence="5">
    <location>
        <begin position="78"/>
        <end position="353"/>
    </location>
</feature>
<dbReference type="RefSeq" id="WP_090239929.1">
    <property type="nucleotide sequence ID" value="NZ_FNHW01000012.1"/>
</dbReference>
<organism evidence="7 8">
    <name type="scientific">Fictibacillus solisalsi</name>
    <dbReference type="NCBI Taxonomy" id="459525"/>
    <lineage>
        <taxon>Bacteria</taxon>
        <taxon>Bacillati</taxon>
        <taxon>Bacillota</taxon>
        <taxon>Bacilli</taxon>
        <taxon>Bacillales</taxon>
        <taxon>Fictibacillaceae</taxon>
        <taxon>Fictibacillus</taxon>
    </lineage>
</organism>
<dbReference type="EC" id="3.5.4.2" evidence="2"/>
<evidence type="ECO:0000256" key="4">
    <source>
        <dbReference type="ARBA" id="ARBA00047720"/>
    </source>
</evidence>
<dbReference type="PANTHER" id="PTHR11113:SF6">
    <property type="entry name" value="ADENINE DEAMINASE YERA-RELATED"/>
    <property type="match status" value="1"/>
</dbReference>
<sequence length="580" mass="65600">MSNQFLFWSKVELRRHQAVIFGELAPTKVLKNATYLNTARHCWTKANIWIYDNRIVYVGDNMPQETTGTEMVELDGKYVVPGYIEPHAHPFQLYNPQTLGDYASVRGTTTFICDNLKLFLSTPITKALSLMEDMNKLPYTYYWWCRFDSQSELLNEDALFSLSNMKKMLSSPYVIQGGELTSWPKVIQGDDNLLHYMRETRRAGKRVEGHLPGASEKTLTQMALLGVDCDHEAMTGEEAIMRLNLGLTTSLRYSSIRPDLRQILREMQEIGAAHFDRVIFTTDGSTPAFYEEGVTDTMISIALEEGIDPIDAYKMASYNIARYYGKEHILGMVAPGRVAHLNILDSVQHPNPEAVLAKGQWIKRDGKAVKESSSFPWNDYEMGPLDLNWDLTLKDFQFSSLAGIEMVNSVITKPYHISLNPTAEKLDDDHDECFFMLVDKKGKWRVNTLLKGFAASVSGFASSYSSTGDILLIGKSKRDMLAAFNRIKEMKGGIALVEDGSVVSEIKLPIAGGMSPLAVEELIKEEKKLTSELRKRGYAFEDPIYSLLFFSSTHLPYIRITQLGLYDVKKKVILFPSIMR</sequence>
<dbReference type="Proteomes" id="UP000199544">
    <property type="component" value="Unassembled WGS sequence"/>
</dbReference>
<comment type="catalytic activity">
    <reaction evidence="4">
        <text>adenine + H2O + H(+) = hypoxanthine + NH4(+)</text>
        <dbReference type="Rhea" id="RHEA:23688"/>
        <dbReference type="ChEBI" id="CHEBI:15377"/>
        <dbReference type="ChEBI" id="CHEBI:15378"/>
        <dbReference type="ChEBI" id="CHEBI:16708"/>
        <dbReference type="ChEBI" id="CHEBI:17368"/>
        <dbReference type="ChEBI" id="CHEBI:28938"/>
        <dbReference type="EC" id="3.5.4.2"/>
    </reaction>
</comment>
<dbReference type="SUPFAM" id="SSF51556">
    <property type="entry name" value="Metallo-dependent hydrolases"/>
    <property type="match status" value="1"/>
</dbReference>
<dbReference type="InterPro" id="IPR026912">
    <property type="entry name" value="Adenine_deam_C"/>
</dbReference>
<reference evidence="8" key="1">
    <citation type="submission" date="2016-10" db="EMBL/GenBank/DDBJ databases">
        <authorList>
            <person name="Varghese N."/>
            <person name="Submissions S."/>
        </authorList>
    </citation>
    <scope>NUCLEOTIDE SEQUENCE [LARGE SCALE GENOMIC DNA]</scope>
    <source>
        <strain evidence="8">CGMCC 1.6854</strain>
    </source>
</reference>
<dbReference type="InterPro" id="IPR011059">
    <property type="entry name" value="Metal-dep_hydrolase_composite"/>
</dbReference>
<evidence type="ECO:0000256" key="1">
    <source>
        <dbReference type="ARBA" id="ARBA00006773"/>
    </source>
</evidence>
<protein>
    <recommendedName>
        <fullName evidence="2">adenine deaminase</fullName>
        <ecNumber evidence="2">3.5.4.2</ecNumber>
    </recommendedName>
</protein>
<evidence type="ECO:0000256" key="3">
    <source>
        <dbReference type="ARBA" id="ARBA00022801"/>
    </source>
</evidence>
<dbReference type="GO" id="GO:0000034">
    <property type="term" value="F:adenine deaminase activity"/>
    <property type="evidence" value="ECO:0007669"/>
    <property type="project" value="UniProtKB-EC"/>
</dbReference>
<dbReference type="Gene3D" id="3.20.20.140">
    <property type="entry name" value="Metal-dependent hydrolases"/>
    <property type="match status" value="1"/>
</dbReference>
<accession>A0A1H0CYD8</accession>
<dbReference type="Pfam" id="PF13382">
    <property type="entry name" value="Adenine_deam_C"/>
    <property type="match status" value="1"/>
</dbReference>
<dbReference type="PANTHER" id="PTHR11113">
    <property type="entry name" value="N-ACETYLGLUCOSAMINE-6-PHOSPHATE DEACETYLASE"/>
    <property type="match status" value="1"/>
</dbReference>
<comment type="similarity">
    <text evidence="1">Belongs to the metallo-dependent hydrolases superfamily. Adenine deaminase family.</text>
</comment>
<evidence type="ECO:0000259" key="5">
    <source>
        <dbReference type="Pfam" id="PF01979"/>
    </source>
</evidence>
<evidence type="ECO:0000313" key="7">
    <source>
        <dbReference type="EMBL" id="SDN62930.1"/>
    </source>
</evidence>
<dbReference type="AlphaFoldDB" id="A0A1H0CYD8"/>
<evidence type="ECO:0000256" key="2">
    <source>
        <dbReference type="ARBA" id="ARBA00012782"/>
    </source>
</evidence>
<dbReference type="OrthoDB" id="9775607at2"/>
<proteinExistence type="inferred from homology"/>
<dbReference type="InterPro" id="IPR032466">
    <property type="entry name" value="Metal_Hydrolase"/>
</dbReference>
<name>A0A1H0CYD8_9BACL</name>
<feature type="domain" description="Adenine deaminase C-terminal" evidence="6">
    <location>
        <begin position="410"/>
        <end position="571"/>
    </location>
</feature>
<keyword evidence="8" id="KW-1185">Reference proteome</keyword>
<dbReference type="Gene3D" id="2.30.40.10">
    <property type="entry name" value="Urease, subunit C, domain 1"/>
    <property type="match status" value="1"/>
</dbReference>
<dbReference type="SUPFAM" id="SSF51338">
    <property type="entry name" value="Composite domain of metallo-dependent hydrolases"/>
    <property type="match status" value="1"/>
</dbReference>
<dbReference type="STRING" id="459525.SAMN04488137_0096"/>
<dbReference type="Pfam" id="PF01979">
    <property type="entry name" value="Amidohydro_1"/>
    <property type="match status" value="1"/>
</dbReference>
<dbReference type="EMBL" id="FNHW01000012">
    <property type="protein sequence ID" value="SDN62930.1"/>
    <property type="molecule type" value="Genomic_DNA"/>
</dbReference>
<gene>
    <name evidence="7" type="ORF">SAMN04488137_0096</name>
</gene>
<evidence type="ECO:0000259" key="6">
    <source>
        <dbReference type="Pfam" id="PF13382"/>
    </source>
</evidence>
<keyword evidence="3" id="KW-0378">Hydrolase</keyword>
<dbReference type="InterPro" id="IPR006680">
    <property type="entry name" value="Amidohydro-rel"/>
</dbReference>